<protein>
    <submittedName>
        <fullName evidence="2">Uncharacterized protein</fullName>
    </submittedName>
</protein>
<dbReference type="RefSeq" id="WP_308358258.1">
    <property type="nucleotide sequence ID" value="NZ_CP129968.2"/>
</dbReference>
<dbReference type="Proteomes" id="UP001244443">
    <property type="component" value="Chromosome"/>
</dbReference>
<feature type="transmembrane region" description="Helical" evidence="1">
    <location>
        <begin position="120"/>
        <end position="140"/>
    </location>
</feature>
<feature type="transmembrane region" description="Helical" evidence="1">
    <location>
        <begin position="160"/>
        <end position="179"/>
    </location>
</feature>
<evidence type="ECO:0000313" key="3">
    <source>
        <dbReference type="EMBL" id="WNB17849.1"/>
    </source>
</evidence>
<dbReference type="EMBL" id="CP129968">
    <property type="protein sequence ID" value="WNB17849.1"/>
    <property type="molecule type" value="Genomic_DNA"/>
</dbReference>
<proteinExistence type="predicted"/>
<keyword evidence="4" id="KW-1185">Reference proteome</keyword>
<keyword evidence="1" id="KW-0472">Membrane</keyword>
<accession>A0AA51R7T1</accession>
<feature type="transmembrane region" description="Helical" evidence="1">
    <location>
        <begin position="44"/>
        <end position="66"/>
    </location>
</feature>
<dbReference type="EMBL" id="CP129970">
    <property type="protein sequence ID" value="WMN07942.1"/>
    <property type="molecule type" value="Genomic_DNA"/>
</dbReference>
<keyword evidence="1" id="KW-0812">Transmembrane</keyword>
<evidence type="ECO:0000256" key="1">
    <source>
        <dbReference type="SAM" id="Phobius"/>
    </source>
</evidence>
<name>A0AA51R7T1_9BACT</name>
<dbReference type="Proteomes" id="UP001232019">
    <property type="component" value="Chromosome"/>
</dbReference>
<reference evidence="2 4" key="1">
    <citation type="submission" date="2023-08" db="EMBL/GenBank/DDBJ databases">
        <title>Comparative genomics and taxonomic characterization of three novel marine species of genus Marivirga.</title>
        <authorList>
            <person name="Muhammad N."/>
            <person name="Kim S.-G."/>
        </authorList>
    </citation>
    <scope>NUCLEOTIDE SEQUENCE [LARGE SCALE GENOMIC DNA]</scope>
    <source>
        <strain evidence="2 4">ABR2-2</strain>
        <strain evidence="3">BKB1-2</strain>
    </source>
</reference>
<accession>A0AA51ZW64</accession>
<gene>
    <name evidence="3" type="ORF">QYS47_28340</name>
    <name evidence="2" type="ORF">QYS48_30445</name>
</gene>
<evidence type="ECO:0000313" key="2">
    <source>
        <dbReference type="EMBL" id="WMN07942.1"/>
    </source>
</evidence>
<sequence length="219" mass="25435">MEAHELSKIMEAYDNKLDKTLRLNKSSMDHLQLEKPQNKTKKILVSRISEVVVFSSLAIFLGWYVANNLGQTHLVISGIILHVFTLIALIGSIGQLVLLQQIDFSKPVIEIRKKIELVNSHGLLFLKLIFLSAPVWWSYAIVGLDVFLGFDIYIHLEQDFVIRYLVINFLLIIPLLWFLNKLSYKNLHIKWVRNTIKIFTDPKTKKALEFLNDVEEFEN</sequence>
<evidence type="ECO:0000313" key="4">
    <source>
        <dbReference type="Proteomes" id="UP001244443"/>
    </source>
</evidence>
<dbReference type="AlphaFoldDB" id="A0AA51R7T1"/>
<organism evidence="2 4">
    <name type="scientific">Marivirga arenosa</name>
    <dbReference type="NCBI Taxonomy" id="3059076"/>
    <lineage>
        <taxon>Bacteria</taxon>
        <taxon>Pseudomonadati</taxon>
        <taxon>Bacteroidota</taxon>
        <taxon>Cytophagia</taxon>
        <taxon>Cytophagales</taxon>
        <taxon>Marivirgaceae</taxon>
        <taxon>Marivirga</taxon>
    </lineage>
</organism>
<feature type="transmembrane region" description="Helical" evidence="1">
    <location>
        <begin position="72"/>
        <end position="99"/>
    </location>
</feature>
<dbReference type="KEGG" id="marp:QYS47_28340"/>
<keyword evidence="1" id="KW-1133">Transmembrane helix</keyword>